<keyword evidence="2" id="KW-0639">Primosome</keyword>
<feature type="domain" description="Zinc finger CHC2-type" evidence="11">
    <location>
        <begin position="45"/>
        <end position="99"/>
    </location>
</feature>
<keyword evidence="7" id="KW-0863">Zinc-finger</keyword>
<dbReference type="GO" id="GO:0005737">
    <property type="term" value="C:cytoplasm"/>
    <property type="evidence" value="ECO:0007669"/>
    <property type="project" value="TreeGrafter"/>
</dbReference>
<evidence type="ECO:0000256" key="8">
    <source>
        <dbReference type="ARBA" id="ARBA00022833"/>
    </source>
</evidence>
<dbReference type="GO" id="GO:0003677">
    <property type="term" value="F:DNA binding"/>
    <property type="evidence" value="ECO:0007669"/>
    <property type="project" value="InterPro"/>
</dbReference>
<keyword evidence="8" id="KW-0862">Zinc</keyword>
<dbReference type="InterPro" id="IPR050219">
    <property type="entry name" value="DnaG_primase"/>
</dbReference>
<evidence type="ECO:0000256" key="9">
    <source>
        <dbReference type="ARBA" id="ARBA00023163"/>
    </source>
</evidence>
<dbReference type="Pfam" id="PF13362">
    <property type="entry name" value="Toprim_3"/>
    <property type="match status" value="1"/>
</dbReference>
<organism evidence="12 13">
    <name type="scientific">Ochrobactrum soli</name>
    <dbReference type="NCBI Taxonomy" id="2448455"/>
    <lineage>
        <taxon>Bacteria</taxon>
        <taxon>Pseudomonadati</taxon>
        <taxon>Pseudomonadota</taxon>
        <taxon>Alphaproteobacteria</taxon>
        <taxon>Hyphomicrobiales</taxon>
        <taxon>Brucellaceae</taxon>
        <taxon>Brucella/Ochrobactrum group</taxon>
        <taxon>Ochrobactrum</taxon>
    </lineage>
</organism>
<keyword evidence="6" id="KW-0479">Metal-binding</keyword>
<dbReference type="Gene3D" id="3.90.580.10">
    <property type="entry name" value="Zinc finger, CHC2-type domain"/>
    <property type="match status" value="1"/>
</dbReference>
<dbReference type="InterPro" id="IPR036977">
    <property type="entry name" value="DNA_primase_Znf_CHC2"/>
</dbReference>
<dbReference type="EMBL" id="OOFM01000005">
    <property type="protein sequence ID" value="SPL65396.1"/>
    <property type="molecule type" value="Genomic_DNA"/>
</dbReference>
<evidence type="ECO:0000256" key="10">
    <source>
        <dbReference type="SAM" id="MobiDB-lite"/>
    </source>
</evidence>
<dbReference type="PANTHER" id="PTHR30313">
    <property type="entry name" value="DNA PRIMASE"/>
    <property type="match status" value="1"/>
</dbReference>
<dbReference type="GO" id="GO:0006269">
    <property type="term" value="P:DNA replication, synthesis of primer"/>
    <property type="evidence" value="ECO:0007669"/>
    <property type="project" value="UniProtKB-KW"/>
</dbReference>
<dbReference type="SUPFAM" id="SSF57783">
    <property type="entry name" value="Zinc beta-ribbon"/>
    <property type="match status" value="1"/>
</dbReference>
<evidence type="ECO:0000256" key="1">
    <source>
        <dbReference type="ARBA" id="ARBA00022478"/>
    </source>
</evidence>
<keyword evidence="4 12" id="KW-0548">Nucleotidyltransferase</keyword>
<dbReference type="InterPro" id="IPR055570">
    <property type="entry name" value="DUF7146"/>
</dbReference>
<evidence type="ECO:0000256" key="6">
    <source>
        <dbReference type="ARBA" id="ARBA00022723"/>
    </source>
</evidence>
<keyword evidence="9" id="KW-0804">Transcription</keyword>
<evidence type="ECO:0000256" key="5">
    <source>
        <dbReference type="ARBA" id="ARBA00022705"/>
    </source>
</evidence>
<dbReference type="GO" id="GO:0008270">
    <property type="term" value="F:zinc ion binding"/>
    <property type="evidence" value="ECO:0007669"/>
    <property type="project" value="UniProtKB-KW"/>
</dbReference>
<dbReference type="SMART" id="SM00400">
    <property type="entry name" value="ZnF_CHCC"/>
    <property type="match status" value="1"/>
</dbReference>
<keyword evidence="1" id="KW-0240">DNA-directed RNA polymerase</keyword>
<dbReference type="PANTHER" id="PTHR30313:SF2">
    <property type="entry name" value="DNA PRIMASE"/>
    <property type="match status" value="1"/>
</dbReference>
<protein>
    <submittedName>
        <fullName evidence="12">DNA primase</fullName>
        <ecNumber evidence="12">2.7.7.-</ecNumber>
    </submittedName>
</protein>
<keyword evidence="5" id="KW-0235">DNA replication</keyword>
<dbReference type="GO" id="GO:1990077">
    <property type="term" value="C:primosome complex"/>
    <property type="evidence" value="ECO:0007669"/>
    <property type="project" value="UniProtKB-KW"/>
</dbReference>
<dbReference type="Pfam" id="PF23639">
    <property type="entry name" value="DUF7146"/>
    <property type="match status" value="1"/>
</dbReference>
<evidence type="ECO:0000256" key="2">
    <source>
        <dbReference type="ARBA" id="ARBA00022515"/>
    </source>
</evidence>
<evidence type="ECO:0000259" key="11">
    <source>
        <dbReference type="SMART" id="SM00400"/>
    </source>
</evidence>
<name>A0A2P9HMT0_9HYPH</name>
<accession>A0A2P9HMT0</accession>
<feature type="region of interest" description="Disordered" evidence="10">
    <location>
        <begin position="108"/>
        <end position="147"/>
    </location>
</feature>
<dbReference type="InterPro" id="IPR002694">
    <property type="entry name" value="Znf_CHC2"/>
</dbReference>
<dbReference type="InterPro" id="IPR006171">
    <property type="entry name" value="TOPRIM_dom"/>
</dbReference>
<keyword evidence="3 12" id="KW-0808">Transferase</keyword>
<dbReference type="AlphaFoldDB" id="A0A2P9HMT0"/>
<evidence type="ECO:0000256" key="4">
    <source>
        <dbReference type="ARBA" id="ARBA00022695"/>
    </source>
</evidence>
<evidence type="ECO:0000256" key="7">
    <source>
        <dbReference type="ARBA" id="ARBA00022771"/>
    </source>
</evidence>
<dbReference type="Proteomes" id="UP000246073">
    <property type="component" value="Unassembled WGS sequence"/>
</dbReference>
<gene>
    <name evidence="12" type="ORF">OHAE_1263</name>
</gene>
<dbReference type="GO" id="GO:0000428">
    <property type="term" value="C:DNA-directed RNA polymerase complex"/>
    <property type="evidence" value="ECO:0007669"/>
    <property type="project" value="UniProtKB-KW"/>
</dbReference>
<proteinExistence type="predicted"/>
<evidence type="ECO:0000313" key="12">
    <source>
        <dbReference type="EMBL" id="SPL65396.1"/>
    </source>
</evidence>
<evidence type="ECO:0000256" key="3">
    <source>
        <dbReference type="ARBA" id="ARBA00022679"/>
    </source>
</evidence>
<dbReference type="GO" id="GO:0003899">
    <property type="term" value="F:DNA-directed RNA polymerase activity"/>
    <property type="evidence" value="ECO:0007669"/>
    <property type="project" value="InterPro"/>
</dbReference>
<sequence>MRERGSGRFTDSFLEDLRERIPISEVIRTRASVDNKKSKPNRGDYWFCCPFHGENRPSFHCEDRKGRYHCFGCGVTGNHFKFLMELDGVSFPRAVEMVASLAGVNLPGREETEKERRERFQREQDRKRRDEQRARQDQKDMERKTETVRSIWAEAKPIVGTLAEEYLRSRSIELADFPEGTEWMPSLRFHPGLSLQGAKHPALIGGVQNKDRKLIAIWRIFLQPNGKALVNEDGRKVKLGLGPANGGAVRLGPVTETLRLTEGIETGLGVALLSSKPASVWAALSTSGMMGLEIPEGVKRLEIYADGDRHRLHQRTGEIVDPPGIAAAKKLQKRAREAGLEAVIYASPEPDDWLDVWTLRKNDEQRIRNVQYL</sequence>
<evidence type="ECO:0000313" key="13">
    <source>
        <dbReference type="Proteomes" id="UP000246073"/>
    </source>
</evidence>
<dbReference type="EC" id="2.7.7.-" evidence="12"/>
<dbReference type="Pfam" id="PF01807">
    <property type="entry name" value="Zn_ribbon_DnaG"/>
    <property type="match status" value="1"/>
</dbReference>
<reference evidence="13" key="1">
    <citation type="submission" date="2017-12" db="EMBL/GenBank/DDBJ databases">
        <authorList>
            <person name="Diaz M."/>
        </authorList>
    </citation>
    <scope>NUCLEOTIDE SEQUENCE [LARGE SCALE GENOMIC DNA]</scope>
    <source>
        <strain evidence="13">FI11154</strain>
    </source>
</reference>